<dbReference type="AlphaFoldDB" id="W4F1S1"/>
<name>W4F1S1_9BACL</name>
<keyword evidence="2" id="KW-1185">Reference proteome</keyword>
<dbReference type="Proteomes" id="UP000019062">
    <property type="component" value="Unassembled WGS sequence"/>
</dbReference>
<dbReference type="RefSeq" id="WP_412104680.1">
    <property type="nucleotide sequence ID" value="NZ_ASQA01000013.1"/>
</dbReference>
<gene>
    <name evidence="1" type="ORF">C176_08847</name>
</gene>
<proteinExistence type="predicted"/>
<evidence type="ECO:0000313" key="1">
    <source>
        <dbReference type="EMBL" id="ETT86808.1"/>
    </source>
</evidence>
<reference evidence="1 2" key="1">
    <citation type="journal article" date="2014" name="BMC Genomics">
        <title>Genomic comparison of sporeforming bacilli isolated from milk.</title>
        <authorList>
            <person name="Moreno Switt A.I."/>
            <person name="Andrus A.D."/>
            <person name="Ranieri M.L."/>
            <person name="Orsi R.H."/>
            <person name="Ivy R."/>
            <person name="den Bakker H.C."/>
            <person name="Martin N.H."/>
            <person name="Wiedmann M."/>
            <person name="Boor K.J."/>
        </authorList>
    </citation>
    <scope>NUCLEOTIDE SEQUENCE [LARGE SCALE GENOMIC DNA]</scope>
    <source>
        <strain evidence="1 2">FSL R5-213</strain>
    </source>
</reference>
<protein>
    <submittedName>
        <fullName evidence="1">Uncharacterized protein</fullName>
    </submittedName>
</protein>
<organism evidence="1 2">
    <name type="scientific">Viridibacillus arenosi FSL R5-213</name>
    <dbReference type="NCBI Taxonomy" id="1227360"/>
    <lineage>
        <taxon>Bacteria</taxon>
        <taxon>Bacillati</taxon>
        <taxon>Bacillota</taxon>
        <taxon>Bacilli</taxon>
        <taxon>Bacillales</taxon>
        <taxon>Caryophanaceae</taxon>
        <taxon>Viridibacillus</taxon>
    </lineage>
</organism>
<sequence>MKVRNSVKAIILDGEKILLTKNQDDDGYFFFVLAGVKITVKHFIPL</sequence>
<comment type="caution">
    <text evidence="1">The sequence shown here is derived from an EMBL/GenBank/DDBJ whole genome shotgun (WGS) entry which is preliminary data.</text>
</comment>
<evidence type="ECO:0000313" key="2">
    <source>
        <dbReference type="Proteomes" id="UP000019062"/>
    </source>
</evidence>
<accession>W4F1S1</accession>
<dbReference type="EMBL" id="ASQA01000013">
    <property type="protein sequence ID" value="ETT86808.1"/>
    <property type="molecule type" value="Genomic_DNA"/>
</dbReference>